<dbReference type="InterPro" id="IPR032696">
    <property type="entry name" value="SQ_cyclase_C"/>
</dbReference>
<dbReference type="Proteomes" id="UP000008694">
    <property type="component" value="Unassembled WGS sequence"/>
</dbReference>
<dbReference type="EMBL" id="GL348713">
    <property type="protein sequence ID" value="EFH66434.1"/>
    <property type="molecule type" value="Genomic_DNA"/>
</dbReference>
<feature type="domain" description="Squalene cyclase C-terminal" evidence="2">
    <location>
        <begin position="6"/>
        <end position="99"/>
    </location>
</feature>
<dbReference type="PANTHER" id="PTHR11764">
    <property type="entry name" value="TERPENE CYCLASE/MUTASE FAMILY MEMBER"/>
    <property type="match status" value="1"/>
</dbReference>
<dbReference type="SUPFAM" id="SSF48239">
    <property type="entry name" value="Terpenoid cyclases/Protein prenyltransferases"/>
    <property type="match status" value="1"/>
</dbReference>
<dbReference type="GO" id="GO:0016104">
    <property type="term" value="P:triterpenoid biosynthetic process"/>
    <property type="evidence" value="ECO:0007669"/>
    <property type="project" value="InterPro"/>
</dbReference>
<evidence type="ECO:0000313" key="3">
    <source>
        <dbReference type="EMBL" id="EFH66434.1"/>
    </source>
</evidence>
<gene>
    <name evidence="3" type="ORF">ARALYDRAFT_334934</name>
</gene>
<proteinExistence type="predicted"/>
<keyword evidence="1" id="KW-0677">Repeat</keyword>
<dbReference type="eggNOG" id="KOG0497">
    <property type="taxonomic scope" value="Eukaryota"/>
</dbReference>
<dbReference type="Pfam" id="PF13243">
    <property type="entry name" value="SQHop_cyclase_C"/>
    <property type="match status" value="1"/>
</dbReference>
<evidence type="ECO:0000256" key="1">
    <source>
        <dbReference type="ARBA" id="ARBA00022737"/>
    </source>
</evidence>
<reference evidence="4" key="1">
    <citation type="journal article" date="2011" name="Nat. Genet.">
        <title>The Arabidopsis lyrata genome sequence and the basis of rapid genome size change.</title>
        <authorList>
            <person name="Hu T.T."/>
            <person name="Pattyn P."/>
            <person name="Bakker E.G."/>
            <person name="Cao J."/>
            <person name="Cheng J.-F."/>
            <person name="Clark R.M."/>
            <person name="Fahlgren N."/>
            <person name="Fawcett J.A."/>
            <person name="Grimwood J."/>
            <person name="Gundlach H."/>
            <person name="Haberer G."/>
            <person name="Hollister J.D."/>
            <person name="Ossowski S."/>
            <person name="Ottilar R.P."/>
            <person name="Salamov A.A."/>
            <person name="Schneeberger K."/>
            <person name="Spannagl M."/>
            <person name="Wang X."/>
            <person name="Yang L."/>
            <person name="Nasrallah M.E."/>
            <person name="Bergelson J."/>
            <person name="Carrington J.C."/>
            <person name="Gaut B.S."/>
            <person name="Schmutz J."/>
            <person name="Mayer K.F.X."/>
            <person name="Van de Peer Y."/>
            <person name="Grigoriev I.V."/>
            <person name="Nordborg M."/>
            <person name="Weigel D."/>
            <person name="Guo Y.-L."/>
        </authorList>
    </citation>
    <scope>NUCLEOTIDE SEQUENCE [LARGE SCALE GENOMIC DNA]</scope>
    <source>
        <strain evidence="4">cv. MN47</strain>
    </source>
</reference>
<dbReference type="AlphaFoldDB" id="D7KEH1"/>
<dbReference type="Gramene" id="fgenesh1_pg.C_scaffold_1001499">
    <property type="protein sequence ID" value="fgenesh1_pg.C_scaffold_1001499"/>
    <property type="gene ID" value="fgenesh1_pg.C_scaffold_1001499"/>
</dbReference>
<dbReference type="PANTHER" id="PTHR11764:SF83">
    <property type="entry name" value="TERPENE CYCLASE_MUTASE FAMILY MEMBER"/>
    <property type="match status" value="1"/>
</dbReference>
<keyword evidence="4" id="KW-1185">Reference proteome</keyword>
<protein>
    <recommendedName>
        <fullName evidence="2">Squalene cyclase C-terminal domain-containing protein</fullName>
    </recommendedName>
</protein>
<dbReference type="GO" id="GO:0005811">
    <property type="term" value="C:lipid droplet"/>
    <property type="evidence" value="ECO:0007669"/>
    <property type="project" value="InterPro"/>
</dbReference>
<organism evidence="4">
    <name type="scientific">Arabidopsis lyrata subsp. lyrata</name>
    <name type="common">Lyre-leaved rock-cress</name>
    <dbReference type="NCBI Taxonomy" id="81972"/>
    <lineage>
        <taxon>Eukaryota</taxon>
        <taxon>Viridiplantae</taxon>
        <taxon>Streptophyta</taxon>
        <taxon>Embryophyta</taxon>
        <taxon>Tracheophyta</taxon>
        <taxon>Spermatophyta</taxon>
        <taxon>Magnoliopsida</taxon>
        <taxon>eudicotyledons</taxon>
        <taxon>Gunneridae</taxon>
        <taxon>Pentapetalae</taxon>
        <taxon>rosids</taxon>
        <taxon>malvids</taxon>
        <taxon>Brassicales</taxon>
        <taxon>Brassicaceae</taxon>
        <taxon>Camelineae</taxon>
        <taxon>Arabidopsis</taxon>
    </lineage>
</organism>
<dbReference type="InterPro" id="IPR018333">
    <property type="entry name" value="Squalene_cyclase"/>
</dbReference>
<dbReference type="GO" id="GO:0042300">
    <property type="term" value="F:beta-amyrin synthase activity"/>
    <property type="evidence" value="ECO:0007669"/>
    <property type="project" value="TreeGrafter"/>
</dbReference>
<evidence type="ECO:0000259" key="2">
    <source>
        <dbReference type="Pfam" id="PF13243"/>
    </source>
</evidence>
<dbReference type="HOGENOM" id="CLU_2213523_0_0_1"/>
<dbReference type="Gene3D" id="1.50.10.20">
    <property type="match status" value="1"/>
</dbReference>
<evidence type="ECO:0000313" key="4">
    <source>
        <dbReference type="Proteomes" id="UP000008694"/>
    </source>
</evidence>
<accession>D7KEH1</accession>
<dbReference type="STRING" id="81972.D7KEH1"/>
<dbReference type="InterPro" id="IPR008930">
    <property type="entry name" value="Terpenoid_cyclase/PrenylTrfase"/>
</dbReference>
<name>D7KEH1_ARALL</name>
<sequence>MTILWQNTNGGWGESYLSCSEKRYVALEGERSNLLQTAWAMMGLIHTGQAERDPMPLHRAAKLIINLQLENGDYPQQEMTGVFMKNCFSKLRYLQKHLPHMGTCRVP</sequence>